<dbReference type="AlphaFoldDB" id="A0AAV9QMS1"/>
<evidence type="ECO:0000313" key="4">
    <source>
        <dbReference type="EMBL" id="KAK5545933.1"/>
    </source>
</evidence>
<dbReference type="EMBL" id="JAXLQG010000001">
    <property type="protein sequence ID" value="KAK5545933.1"/>
    <property type="molecule type" value="Genomic_DNA"/>
</dbReference>
<dbReference type="PANTHER" id="PTHR30466">
    <property type="entry name" value="FLAVIN REDUCTASE"/>
    <property type="match status" value="1"/>
</dbReference>
<feature type="domain" description="Flavin reductase like" evidence="3">
    <location>
        <begin position="83"/>
        <end position="253"/>
    </location>
</feature>
<dbReference type="Proteomes" id="UP001345827">
    <property type="component" value="Unassembled WGS sequence"/>
</dbReference>
<dbReference type="InterPro" id="IPR012349">
    <property type="entry name" value="Split_barrel_FMN-bd"/>
</dbReference>
<name>A0AAV9QMS1_9PEZI</name>
<comment type="caution">
    <text evidence="4">The sequence shown here is derived from an EMBL/GenBank/DDBJ whole genome shotgun (WGS) entry which is preliminary data.</text>
</comment>
<dbReference type="InterPro" id="IPR002563">
    <property type="entry name" value="Flavin_Rdtase-like_dom"/>
</dbReference>
<evidence type="ECO:0000256" key="1">
    <source>
        <dbReference type="ARBA" id="ARBA00023002"/>
    </source>
</evidence>
<sequence length="297" mass="32674">MPASFSFGSFARAARVPSSLQNTCVARRRNFSAAPSVWTTQPDKDTISSIPDVTSKVPEADESVPVRKHLVKQKVSEQVRTAMRHVAHPVAIITATDVSVSPEGAPHAWRGATVSSFNTVSLSPEPIVSFNIKRVSSTFDAIRSSGHFTAHFLSSQHRDSQMVATRFSRGNATSPFHDEDGKLESYVLQEPALQPRGGKPPIIGLSDPGPPLAPLNLRCEYLPEKLVHIADHVVVFGRVSRVYDRVAERRLKHGRTLILSYVNRGYMRHRGPSAGTKLWKPGSDEQKEEVPQSPSED</sequence>
<dbReference type="SUPFAM" id="SSF50475">
    <property type="entry name" value="FMN-binding split barrel"/>
    <property type="match status" value="1"/>
</dbReference>
<reference evidence="4 5" key="1">
    <citation type="submission" date="2023-06" db="EMBL/GenBank/DDBJ databases">
        <title>Black Yeasts Isolated from many extreme environments.</title>
        <authorList>
            <person name="Coleine C."/>
            <person name="Stajich J.E."/>
            <person name="Selbmann L."/>
        </authorList>
    </citation>
    <scope>NUCLEOTIDE SEQUENCE [LARGE SCALE GENOMIC DNA]</scope>
    <source>
        <strain evidence="4 5">CCFEE 5887</strain>
    </source>
</reference>
<dbReference type="Gene3D" id="2.30.110.10">
    <property type="entry name" value="Electron Transport, Fmn-binding Protein, Chain A"/>
    <property type="match status" value="1"/>
</dbReference>
<evidence type="ECO:0000313" key="5">
    <source>
        <dbReference type="Proteomes" id="UP001345827"/>
    </source>
</evidence>
<dbReference type="GO" id="GO:0010181">
    <property type="term" value="F:FMN binding"/>
    <property type="evidence" value="ECO:0007669"/>
    <property type="project" value="InterPro"/>
</dbReference>
<dbReference type="GO" id="GO:0042602">
    <property type="term" value="F:riboflavin reductase (NADPH) activity"/>
    <property type="evidence" value="ECO:0007669"/>
    <property type="project" value="TreeGrafter"/>
</dbReference>
<organism evidence="4 5">
    <name type="scientific">Vermiconidia calcicola</name>
    <dbReference type="NCBI Taxonomy" id="1690605"/>
    <lineage>
        <taxon>Eukaryota</taxon>
        <taxon>Fungi</taxon>
        <taxon>Dikarya</taxon>
        <taxon>Ascomycota</taxon>
        <taxon>Pezizomycotina</taxon>
        <taxon>Dothideomycetes</taxon>
        <taxon>Dothideomycetidae</taxon>
        <taxon>Mycosphaerellales</taxon>
        <taxon>Extremaceae</taxon>
        <taxon>Vermiconidia</taxon>
    </lineage>
</organism>
<dbReference type="PANTHER" id="PTHR30466:SF1">
    <property type="entry name" value="FMN REDUCTASE (NADH) RUTF"/>
    <property type="match status" value="1"/>
</dbReference>
<keyword evidence="5" id="KW-1185">Reference proteome</keyword>
<keyword evidence="1" id="KW-0560">Oxidoreductase</keyword>
<dbReference type="SMART" id="SM00903">
    <property type="entry name" value="Flavin_Reduct"/>
    <property type="match status" value="1"/>
</dbReference>
<evidence type="ECO:0000259" key="3">
    <source>
        <dbReference type="SMART" id="SM00903"/>
    </source>
</evidence>
<feature type="region of interest" description="Disordered" evidence="2">
    <location>
        <begin position="272"/>
        <end position="297"/>
    </location>
</feature>
<dbReference type="InterPro" id="IPR050268">
    <property type="entry name" value="NADH-dep_flavin_reductase"/>
</dbReference>
<dbReference type="Pfam" id="PF01613">
    <property type="entry name" value="Flavin_Reduct"/>
    <property type="match status" value="1"/>
</dbReference>
<proteinExistence type="predicted"/>
<evidence type="ECO:0000256" key="2">
    <source>
        <dbReference type="SAM" id="MobiDB-lite"/>
    </source>
</evidence>
<protein>
    <recommendedName>
        <fullName evidence="3">Flavin reductase like domain-containing protein</fullName>
    </recommendedName>
</protein>
<accession>A0AAV9QMS1</accession>
<gene>
    <name evidence="4" type="ORF">LTR25_000943</name>
</gene>